<keyword evidence="4" id="KW-1185">Reference proteome</keyword>
<gene>
    <name evidence="3" type="ORF">BDK51DRAFT_48895</name>
</gene>
<feature type="coiled-coil region" evidence="1">
    <location>
        <begin position="39"/>
        <end position="84"/>
    </location>
</feature>
<feature type="coiled-coil region" evidence="1">
    <location>
        <begin position="119"/>
        <end position="146"/>
    </location>
</feature>
<feature type="region of interest" description="Disordered" evidence="2">
    <location>
        <begin position="404"/>
        <end position="454"/>
    </location>
</feature>
<evidence type="ECO:0000313" key="4">
    <source>
        <dbReference type="Proteomes" id="UP000269721"/>
    </source>
</evidence>
<feature type="compositionally biased region" description="Basic and acidic residues" evidence="2">
    <location>
        <begin position="433"/>
        <end position="444"/>
    </location>
</feature>
<sequence>MEAVNSEILELKQEGNSRLTKVKRYFEELRYQLPFVPIFQEQEAEIRLLKSKIKAGNERTRREQDALRQTREELTNRLHQLEAASVTGKQTAITAIKGRLGSVSLSQGDVEARLQGATSNSLSAKLAAAEERIAGLEKKLQRVHAIAKSVALVTSVAAAGSADPAQELRVLQEKMQALASIFDDPPDPVPSEVSAPKIGVIPRIMDAEKRLAALNQTVQGALFPVSAARPPPLDEPQTLASSSAAPGGPEFKKHLEELEKKLRDVQQDVVDARETPARVLVRSVRGGYLGAGCGLKVEDVLAATVVQRMNAQLDTTKNDLGTLREVANPGIEAGPNAPHRFLSQTGTDGLGVYVGAKMTTHLNGILDLWKKNWYVTSEILTPGVDQHLARLATLKANVDRSLSKVVPPPVASSTSHPASPAKRKELEEDSSEGVERQTRRKLDQGETEGQMDCS</sequence>
<dbReference type="AlphaFoldDB" id="A0A4P9W378"/>
<keyword evidence="1" id="KW-0175">Coiled coil</keyword>
<evidence type="ECO:0000256" key="2">
    <source>
        <dbReference type="SAM" id="MobiDB-lite"/>
    </source>
</evidence>
<organism evidence="3 4">
    <name type="scientific">Blyttiomyces helicus</name>
    <dbReference type="NCBI Taxonomy" id="388810"/>
    <lineage>
        <taxon>Eukaryota</taxon>
        <taxon>Fungi</taxon>
        <taxon>Fungi incertae sedis</taxon>
        <taxon>Chytridiomycota</taxon>
        <taxon>Chytridiomycota incertae sedis</taxon>
        <taxon>Chytridiomycetes</taxon>
        <taxon>Chytridiomycetes incertae sedis</taxon>
        <taxon>Blyttiomyces</taxon>
    </lineage>
</organism>
<feature type="region of interest" description="Disordered" evidence="2">
    <location>
        <begin position="228"/>
        <end position="250"/>
    </location>
</feature>
<name>A0A4P9W378_9FUNG</name>
<reference evidence="4" key="1">
    <citation type="journal article" date="2018" name="Nat. Microbiol.">
        <title>Leveraging single-cell genomics to expand the fungal tree of life.</title>
        <authorList>
            <person name="Ahrendt S.R."/>
            <person name="Quandt C.A."/>
            <person name="Ciobanu D."/>
            <person name="Clum A."/>
            <person name="Salamov A."/>
            <person name="Andreopoulos B."/>
            <person name="Cheng J.F."/>
            <person name="Woyke T."/>
            <person name="Pelin A."/>
            <person name="Henrissat B."/>
            <person name="Reynolds N.K."/>
            <person name="Benny G.L."/>
            <person name="Smith M.E."/>
            <person name="James T.Y."/>
            <person name="Grigoriev I.V."/>
        </authorList>
    </citation>
    <scope>NUCLEOTIDE SEQUENCE [LARGE SCALE GENOMIC DNA]</scope>
</reference>
<accession>A0A4P9W378</accession>
<dbReference type="Proteomes" id="UP000269721">
    <property type="component" value="Unassembled WGS sequence"/>
</dbReference>
<proteinExistence type="predicted"/>
<evidence type="ECO:0000313" key="3">
    <source>
        <dbReference type="EMBL" id="RKO84556.1"/>
    </source>
</evidence>
<dbReference type="EMBL" id="KZ999972">
    <property type="protein sequence ID" value="RKO84556.1"/>
    <property type="molecule type" value="Genomic_DNA"/>
</dbReference>
<protein>
    <submittedName>
        <fullName evidence="3">Uncharacterized protein</fullName>
    </submittedName>
</protein>
<evidence type="ECO:0000256" key="1">
    <source>
        <dbReference type="SAM" id="Coils"/>
    </source>
</evidence>